<dbReference type="EMBL" id="JBIAFP010000006">
    <property type="protein sequence ID" value="MFE9225349.1"/>
    <property type="molecule type" value="Genomic_DNA"/>
</dbReference>
<reference evidence="1 2" key="1">
    <citation type="submission" date="2024-10" db="EMBL/GenBank/DDBJ databases">
        <title>The Natural Products Discovery Center: Release of the First 8490 Sequenced Strains for Exploring Actinobacteria Biosynthetic Diversity.</title>
        <authorList>
            <person name="Kalkreuter E."/>
            <person name="Kautsar S.A."/>
            <person name="Yang D."/>
            <person name="Bader C.D."/>
            <person name="Teijaro C.N."/>
            <person name="Fluegel L."/>
            <person name="Davis C.M."/>
            <person name="Simpson J.R."/>
            <person name="Lauterbach L."/>
            <person name="Steele A.D."/>
            <person name="Gui C."/>
            <person name="Meng S."/>
            <person name="Li G."/>
            <person name="Viehrig K."/>
            <person name="Ye F."/>
            <person name="Su P."/>
            <person name="Kiefer A.F."/>
            <person name="Nichols A."/>
            <person name="Cepeda A.J."/>
            <person name="Yan W."/>
            <person name="Fan B."/>
            <person name="Jiang Y."/>
            <person name="Adhikari A."/>
            <person name="Zheng C.-J."/>
            <person name="Schuster L."/>
            <person name="Cowan T.M."/>
            <person name="Smanski M.J."/>
            <person name="Chevrette M.G."/>
            <person name="De Carvalho L.P.S."/>
            <person name="Shen B."/>
        </authorList>
    </citation>
    <scope>NUCLEOTIDE SEQUENCE [LARGE SCALE GENOMIC DNA]</scope>
    <source>
        <strain evidence="1 2">NPDC007066</strain>
    </source>
</reference>
<sequence>MIAASQADDVDVCWRTRQSGTRLAVYEGARRCPRLAGSVRADPLYDANGAGEVPLLVERRGWAC</sequence>
<gene>
    <name evidence="1" type="ORF">ACFYM3_12040</name>
</gene>
<dbReference type="Proteomes" id="UP001601288">
    <property type="component" value="Unassembled WGS sequence"/>
</dbReference>
<accession>A0ABW6LE84</accession>
<evidence type="ECO:0000313" key="2">
    <source>
        <dbReference type="Proteomes" id="UP001601288"/>
    </source>
</evidence>
<organism evidence="1 2">
    <name type="scientific">Streptomyces massasporeus</name>
    <dbReference type="NCBI Taxonomy" id="67324"/>
    <lineage>
        <taxon>Bacteria</taxon>
        <taxon>Bacillati</taxon>
        <taxon>Actinomycetota</taxon>
        <taxon>Actinomycetes</taxon>
        <taxon>Kitasatosporales</taxon>
        <taxon>Streptomycetaceae</taxon>
        <taxon>Streptomyces</taxon>
    </lineage>
</organism>
<comment type="caution">
    <text evidence="1">The sequence shown here is derived from an EMBL/GenBank/DDBJ whole genome shotgun (WGS) entry which is preliminary data.</text>
</comment>
<name>A0ABW6LE84_9ACTN</name>
<proteinExistence type="predicted"/>
<protein>
    <submittedName>
        <fullName evidence="1">Uncharacterized protein</fullName>
    </submittedName>
</protein>
<evidence type="ECO:0000313" key="1">
    <source>
        <dbReference type="EMBL" id="MFE9225349.1"/>
    </source>
</evidence>
<dbReference type="RefSeq" id="WP_358286676.1">
    <property type="nucleotide sequence ID" value="NZ_JBEYGJ010000027.1"/>
</dbReference>
<keyword evidence="2" id="KW-1185">Reference proteome</keyword>